<sequence length="271" mass="28933">MASNTPKQMSSRLATMKFMQRSAGKNATSEPSTPNGPPNKKVRLSNGASAPGTPNSPAARAIPQSADERRREEAEARMAERLGETKWVLSFQDPLLAGRPPAMQVRQAGFAVIDAEDDSDDEEEQRPTRMQYGGGLKKKPATTAAAAAAATSESEESDSESESEESDGFSSDDPTAALIRETKREVAAKERDARKAKKSAKELPPRPSAMPDEDMDLAGLETLSGGGRKVECYKCGQKGHMKDQCPKSAPRGSVGRGRGRGAGRGKSRDGR</sequence>
<accession>A0A2V1E219</accession>
<keyword evidence="1" id="KW-0862">Zinc</keyword>
<dbReference type="AlphaFoldDB" id="A0A2V1E219"/>
<feature type="compositionally biased region" description="Low complexity" evidence="2">
    <location>
        <begin position="141"/>
        <end position="152"/>
    </location>
</feature>
<organism evidence="4 5">
    <name type="scientific">Periconia macrospinosa</name>
    <dbReference type="NCBI Taxonomy" id="97972"/>
    <lineage>
        <taxon>Eukaryota</taxon>
        <taxon>Fungi</taxon>
        <taxon>Dikarya</taxon>
        <taxon>Ascomycota</taxon>
        <taxon>Pezizomycotina</taxon>
        <taxon>Dothideomycetes</taxon>
        <taxon>Pleosporomycetidae</taxon>
        <taxon>Pleosporales</taxon>
        <taxon>Massarineae</taxon>
        <taxon>Periconiaceae</taxon>
        <taxon>Periconia</taxon>
    </lineage>
</organism>
<reference evidence="4 5" key="1">
    <citation type="journal article" date="2018" name="Sci. Rep.">
        <title>Comparative genomics provides insights into the lifestyle and reveals functional heterogeneity of dark septate endophytic fungi.</title>
        <authorList>
            <person name="Knapp D.G."/>
            <person name="Nemeth J.B."/>
            <person name="Barry K."/>
            <person name="Hainaut M."/>
            <person name="Henrissat B."/>
            <person name="Johnson J."/>
            <person name="Kuo A."/>
            <person name="Lim J.H.P."/>
            <person name="Lipzen A."/>
            <person name="Nolan M."/>
            <person name="Ohm R.A."/>
            <person name="Tamas L."/>
            <person name="Grigoriev I.V."/>
            <person name="Spatafora J.W."/>
            <person name="Nagy L.G."/>
            <person name="Kovacs G.M."/>
        </authorList>
    </citation>
    <scope>NUCLEOTIDE SEQUENCE [LARGE SCALE GENOMIC DNA]</scope>
    <source>
        <strain evidence="4 5">DSE2036</strain>
    </source>
</reference>
<dbReference type="SUPFAM" id="SSF57756">
    <property type="entry name" value="Retrovirus zinc finger-like domains"/>
    <property type="match status" value="1"/>
</dbReference>
<feature type="compositionally biased region" description="Polar residues" evidence="2">
    <location>
        <begin position="46"/>
        <end position="56"/>
    </location>
</feature>
<evidence type="ECO:0000259" key="3">
    <source>
        <dbReference type="PROSITE" id="PS50158"/>
    </source>
</evidence>
<gene>
    <name evidence="4" type="ORF">DM02DRAFT_611562</name>
</gene>
<dbReference type="Gene3D" id="4.10.60.10">
    <property type="entry name" value="Zinc finger, CCHC-type"/>
    <property type="match status" value="1"/>
</dbReference>
<feature type="compositionally biased region" description="Basic and acidic residues" evidence="2">
    <location>
        <begin position="180"/>
        <end position="204"/>
    </location>
</feature>
<dbReference type="InterPro" id="IPR036875">
    <property type="entry name" value="Znf_CCHC_sf"/>
</dbReference>
<feature type="compositionally biased region" description="Basic and acidic residues" evidence="2">
    <location>
        <begin position="66"/>
        <end position="83"/>
    </location>
</feature>
<dbReference type="Proteomes" id="UP000244855">
    <property type="component" value="Unassembled WGS sequence"/>
</dbReference>
<name>A0A2V1E219_9PLEO</name>
<keyword evidence="1" id="KW-0863">Zinc-finger</keyword>
<evidence type="ECO:0000256" key="2">
    <source>
        <dbReference type="SAM" id="MobiDB-lite"/>
    </source>
</evidence>
<feature type="compositionally biased region" description="Acidic residues" evidence="2">
    <location>
        <begin position="114"/>
        <end position="124"/>
    </location>
</feature>
<dbReference type="SMART" id="SM00343">
    <property type="entry name" value="ZnF_C2HC"/>
    <property type="match status" value="1"/>
</dbReference>
<feature type="region of interest" description="Disordered" evidence="2">
    <location>
        <begin position="111"/>
        <end position="223"/>
    </location>
</feature>
<feature type="compositionally biased region" description="Polar residues" evidence="2">
    <location>
        <begin position="23"/>
        <end position="33"/>
    </location>
</feature>
<dbReference type="PROSITE" id="PS50158">
    <property type="entry name" value="ZF_CCHC"/>
    <property type="match status" value="1"/>
</dbReference>
<feature type="compositionally biased region" description="Polar residues" evidence="2">
    <location>
        <begin position="1"/>
        <end position="13"/>
    </location>
</feature>
<feature type="domain" description="CCHC-type" evidence="3">
    <location>
        <begin position="232"/>
        <end position="247"/>
    </location>
</feature>
<protein>
    <recommendedName>
        <fullName evidence="3">CCHC-type domain-containing protein</fullName>
    </recommendedName>
</protein>
<dbReference type="Pfam" id="PF00098">
    <property type="entry name" value="zf-CCHC"/>
    <property type="match status" value="1"/>
</dbReference>
<keyword evidence="1" id="KW-0479">Metal-binding</keyword>
<proteinExistence type="predicted"/>
<dbReference type="GO" id="GO:0003676">
    <property type="term" value="F:nucleic acid binding"/>
    <property type="evidence" value="ECO:0007669"/>
    <property type="project" value="InterPro"/>
</dbReference>
<dbReference type="EMBL" id="KZ805322">
    <property type="protein sequence ID" value="PVI04299.1"/>
    <property type="molecule type" value="Genomic_DNA"/>
</dbReference>
<dbReference type="GO" id="GO:0008270">
    <property type="term" value="F:zinc ion binding"/>
    <property type="evidence" value="ECO:0007669"/>
    <property type="project" value="UniProtKB-KW"/>
</dbReference>
<feature type="region of interest" description="Disordered" evidence="2">
    <location>
        <begin position="1"/>
        <end position="83"/>
    </location>
</feature>
<dbReference type="OrthoDB" id="427960at2759"/>
<feature type="compositionally biased region" description="Acidic residues" evidence="2">
    <location>
        <begin position="153"/>
        <end position="167"/>
    </location>
</feature>
<dbReference type="STRING" id="97972.A0A2V1E219"/>
<feature type="region of interest" description="Disordered" evidence="2">
    <location>
        <begin position="236"/>
        <end position="271"/>
    </location>
</feature>
<keyword evidence="5" id="KW-1185">Reference proteome</keyword>
<dbReference type="InterPro" id="IPR001878">
    <property type="entry name" value="Znf_CCHC"/>
</dbReference>
<evidence type="ECO:0000256" key="1">
    <source>
        <dbReference type="PROSITE-ProRule" id="PRU00047"/>
    </source>
</evidence>
<evidence type="ECO:0000313" key="5">
    <source>
        <dbReference type="Proteomes" id="UP000244855"/>
    </source>
</evidence>
<evidence type="ECO:0000313" key="4">
    <source>
        <dbReference type="EMBL" id="PVI04299.1"/>
    </source>
</evidence>